<keyword evidence="3" id="KW-1185">Reference proteome</keyword>
<dbReference type="EMBL" id="CP060633">
    <property type="protein sequence ID" value="QNM02550.1"/>
    <property type="molecule type" value="Genomic_DNA"/>
</dbReference>
<evidence type="ECO:0000256" key="1">
    <source>
        <dbReference type="SAM" id="MobiDB-lite"/>
    </source>
</evidence>
<feature type="compositionally biased region" description="Low complexity" evidence="1">
    <location>
        <begin position="68"/>
        <end position="82"/>
    </location>
</feature>
<sequence length="534" mass="59982">MGKNEPPYTISNRMLELVSSISEKAGKISSGLLVLIVAFSLTGCGSSRDALEISDTESAQAEEVGQETATATSQTIPETTTEPEPEKLTCQTGLYQEKTRADQVSVNAARELPEGEYGVLSYSYDETVSVWGNGAEDCLVIHDGDEEYRVEIPWRNMYSAPPAIEAADYDGDGDKEYYISTIQGTGTGIYVEGLYYVDVQKGTPKVSEYTNVVEDFDRRILAADTLDEQFHTLHVDFLDKNGKIDAQKSIDLDQTRLLQKLEGYTYKSIGVGAQIRYDFRGGQPFANVGVGINMNEMADLVYETGFNITAPVSMQKDGNFSLGDFSVQKTYSRYLEEENIDKEEPDMTEVYTGYYDLTHNGYKEKIVTKVHLEEENENLTEALRKAGNWGTVAVYEYLGDGQYGIIPLWSQEFAIAHAGNVQIFLTQKDGYDYLVTTSLWSGQGVCYYDYNVLSPVNYSFDRYHNELKGADHYDPQFFTGLESWLKEDSLLLVATDIDMPQGQEVILTTDEETHYAEEYLMVKKERLQSVEDID</sequence>
<dbReference type="KEGG" id="ssun:H9Q77_16210"/>
<proteinExistence type="predicted"/>
<organism evidence="2 3">
    <name type="scientific">Simiaoa sunii</name>
    <dbReference type="NCBI Taxonomy" id="2763672"/>
    <lineage>
        <taxon>Bacteria</taxon>
        <taxon>Bacillati</taxon>
        <taxon>Bacillota</taxon>
        <taxon>Clostridia</taxon>
        <taxon>Lachnospirales</taxon>
        <taxon>Lachnospiraceae</taxon>
        <taxon>Simiaoa</taxon>
    </lineage>
</organism>
<accession>A0A7G9FVG8</accession>
<reference evidence="2 3" key="1">
    <citation type="submission" date="2020-08" db="EMBL/GenBank/DDBJ databases">
        <authorList>
            <person name="Liu C."/>
            <person name="Sun Q."/>
        </authorList>
    </citation>
    <scope>NUCLEOTIDE SEQUENCE [LARGE SCALE GENOMIC DNA]</scope>
    <source>
        <strain evidence="2 3">NSJ-8</strain>
    </source>
</reference>
<gene>
    <name evidence="2" type="ORF">H9Q77_16210</name>
</gene>
<evidence type="ECO:0000313" key="3">
    <source>
        <dbReference type="Proteomes" id="UP000515981"/>
    </source>
</evidence>
<dbReference type="AlphaFoldDB" id="A0A7G9FVG8"/>
<name>A0A7G9FVG8_9FIRM</name>
<dbReference type="RefSeq" id="WP_147365447.1">
    <property type="nucleotide sequence ID" value="NZ_CP060633.1"/>
</dbReference>
<evidence type="ECO:0000313" key="2">
    <source>
        <dbReference type="EMBL" id="QNM02550.1"/>
    </source>
</evidence>
<feature type="region of interest" description="Disordered" evidence="1">
    <location>
        <begin position="52"/>
        <end position="87"/>
    </location>
</feature>
<protein>
    <submittedName>
        <fullName evidence="2">Uncharacterized protein</fullName>
    </submittedName>
</protein>
<dbReference type="Proteomes" id="UP000515981">
    <property type="component" value="Chromosome"/>
</dbReference>